<dbReference type="FunFam" id="2.60.120.10:FF:000002">
    <property type="entry name" value="Cyclic nucleotide gated channel alpha 1a"/>
    <property type="match status" value="1"/>
</dbReference>
<dbReference type="SUPFAM" id="SSF81324">
    <property type="entry name" value="Voltage-gated potassium channels"/>
    <property type="match status" value="1"/>
</dbReference>
<dbReference type="SUPFAM" id="SSF51206">
    <property type="entry name" value="cAMP-binding domain-like"/>
    <property type="match status" value="1"/>
</dbReference>
<evidence type="ECO:0000256" key="4">
    <source>
        <dbReference type="ARBA" id="ARBA00022989"/>
    </source>
</evidence>
<dbReference type="EMBL" id="CALNXJ010000028">
    <property type="protein sequence ID" value="CAH3134060.1"/>
    <property type="molecule type" value="Genomic_DNA"/>
</dbReference>
<dbReference type="CDD" id="cd00038">
    <property type="entry name" value="CAP_ED"/>
    <property type="match status" value="1"/>
</dbReference>
<evidence type="ECO:0000313" key="13">
    <source>
        <dbReference type="Proteomes" id="UP001159428"/>
    </source>
</evidence>
<evidence type="ECO:0000256" key="8">
    <source>
        <dbReference type="ARBA" id="ARBA00023303"/>
    </source>
</evidence>
<proteinExistence type="predicted"/>
<dbReference type="GO" id="GO:0044877">
    <property type="term" value="F:protein-containing complex binding"/>
    <property type="evidence" value="ECO:0007669"/>
    <property type="project" value="TreeGrafter"/>
</dbReference>
<dbReference type="GO" id="GO:0005221">
    <property type="term" value="F:intracellularly cyclic nucleotide-activated monoatomic cation channel activity"/>
    <property type="evidence" value="ECO:0007669"/>
    <property type="project" value="InterPro"/>
</dbReference>
<reference evidence="12 13" key="1">
    <citation type="submission" date="2022-05" db="EMBL/GenBank/DDBJ databases">
        <authorList>
            <consortium name="Genoscope - CEA"/>
            <person name="William W."/>
        </authorList>
    </citation>
    <scope>NUCLEOTIDE SEQUENCE [LARGE SCALE GENOMIC DNA]</scope>
</reference>
<dbReference type="AlphaFoldDB" id="A0AAU9X1W4"/>
<keyword evidence="5" id="KW-0406">Ion transport</keyword>
<comment type="subcellular location">
    <subcellularLocation>
        <location evidence="1">Membrane</location>
        <topology evidence="1">Multi-pass membrane protein</topology>
    </subcellularLocation>
</comment>
<evidence type="ECO:0000256" key="6">
    <source>
        <dbReference type="ARBA" id="ARBA00023136"/>
    </source>
</evidence>
<keyword evidence="3 10" id="KW-0812">Transmembrane</keyword>
<keyword evidence="13" id="KW-1185">Reference proteome</keyword>
<dbReference type="Gene3D" id="1.10.287.630">
    <property type="entry name" value="Helix hairpin bin"/>
    <property type="match status" value="1"/>
</dbReference>
<evidence type="ECO:0000256" key="10">
    <source>
        <dbReference type="SAM" id="Phobius"/>
    </source>
</evidence>
<comment type="caution">
    <text evidence="12">The sequence shown here is derived from an EMBL/GenBank/DDBJ whole genome shotgun (WGS) entry which is preliminary data.</text>
</comment>
<dbReference type="PANTHER" id="PTHR45638">
    <property type="entry name" value="CYCLIC NUCLEOTIDE-GATED CATION CHANNEL SUBUNIT A"/>
    <property type="match status" value="1"/>
</dbReference>
<dbReference type="InterPro" id="IPR018490">
    <property type="entry name" value="cNMP-bd_dom_sf"/>
</dbReference>
<evidence type="ECO:0000256" key="9">
    <source>
        <dbReference type="SAM" id="MobiDB-lite"/>
    </source>
</evidence>
<dbReference type="Gene3D" id="1.10.287.70">
    <property type="match status" value="1"/>
</dbReference>
<keyword evidence="2" id="KW-0813">Transport</keyword>
<dbReference type="Proteomes" id="UP001159428">
    <property type="component" value="Unassembled WGS sequence"/>
</dbReference>
<name>A0AAU9X1W4_9CNID</name>
<feature type="transmembrane region" description="Helical" evidence="10">
    <location>
        <begin position="261"/>
        <end position="279"/>
    </location>
</feature>
<feature type="transmembrane region" description="Helical" evidence="10">
    <location>
        <begin position="118"/>
        <end position="142"/>
    </location>
</feature>
<evidence type="ECO:0000256" key="1">
    <source>
        <dbReference type="ARBA" id="ARBA00004141"/>
    </source>
</evidence>
<dbReference type="PROSITE" id="PS50042">
    <property type="entry name" value="CNMP_BINDING_3"/>
    <property type="match status" value="1"/>
</dbReference>
<dbReference type="FunFam" id="1.10.287.630:FF:000001">
    <property type="entry name" value="Cyclic nucleotide-gated channel alpha 3"/>
    <property type="match status" value="1"/>
</dbReference>
<accession>A0AAU9X1W4</accession>
<dbReference type="PANTHER" id="PTHR45638:SF13">
    <property type="entry name" value="CYCLIC NUCLEOTIDE-BINDING DOMAIN-CONTAINING PROTEIN"/>
    <property type="match status" value="1"/>
</dbReference>
<organism evidence="12 13">
    <name type="scientific">Pocillopora meandrina</name>
    <dbReference type="NCBI Taxonomy" id="46732"/>
    <lineage>
        <taxon>Eukaryota</taxon>
        <taxon>Metazoa</taxon>
        <taxon>Cnidaria</taxon>
        <taxon>Anthozoa</taxon>
        <taxon>Hexacorallia</taxon>
        <taxon>Scleractinia</taxon>
        <taxon>Astrocoeniina</taxon>
        <taxon>Pocilloporidae</taxon>
        <taxon>Pocillopora</taxon>
    </lineage>
</organism>
<dbReference type="PROSITE" id="PS00888">
    <property type="entry name" value="CNMP_BINDING_1"/>
    <property type="match status" value="1"/>
</dbReference>
<gene>
    <name evidence="12" type="ORF">PMEA_00015685</name>
</gene>
<dbReference type="InterPro" id="IPR000595">
    <property type="entry name" value="cNMP-bd_dom"/>
</dbReference>
<keyword evidence="6 10" id="KW-0472">Membrane</keyword>
<dbReference type="Pfam" id="PF00027">
    <property type="entry name" value="cNMP_binding"/>
    <property type="match status" value="1"/>
</dbReference>
<protein>
    <recommendedName>
        <fullName evidence="11">Cyclic nucleotide-binding domain-containing protein</fullName>
    </recommendedName>
</protein>
<dbReference type="InterPro" id="IPR014710">
    <property type="entry name" value="RmlC-like_jellyroll"/>
</dbReference>
<evidence type="ECO:0000256" key="5">
    <source>
        <dbReference type="ARBA" id="ARBA00023065"/>
    </source>
</evidence>
<evidence type="ECO:0000256" key="2">
    <source>
        <dbReference type="ARBA" id="ARBA00022448"/>
    </source>
</evidence>
<feature type="region of interest" description="Disordered" evidence="9">
    <location>
        <begin position="555"/>
        <end position="578"/>
    </location>
</feature>
<evidence type="ECO:0000313" key="12">
    <source>
        <dbReference type="EMBL" id="CAH3134060.1"/>
    </source>
</evidence>
<keyword evidence="8" id="KW-0407">Ion channel</keyword>
<dbReference type="InterPro" id="IPR018488">
    <property type="entry name" value="cNMP-bd_CS"/>
</dbReference>
<keyword evidence="4 10" id="KW-1133">Transmembrane helix</keyword>
<dbReference type="InterPro" id="IPR005821">
    <property type="entry name" value="Ion_trans_dom"/>
</dbReference>
<feature type="compositionally biased region" description="Basic and acidic residues" evidence="9">
    <location>
        <begin position="651"/>
        <end position="666"/>
    </location>
</feature>
<dbReference type="InterPro" id="IPR050866">
    <property type="entry name" value="CNG_cation_channel"/>
</dbReference>
<dbReference type="GO" id="GO:0016020">
    <property type="term" value="C:membrane"/>
    <property type="evidence" value="ECO:0007669"/>
    <property type="project" value="UniProtKB-SubCell"/>
</dbReference>
<keyword evidence="7" id="KW-1071">Ligand-gated ion channel</keyword>
<evidence type="ECO:0000256" key="7">
    <source>
        <dbReference type="ARBA" id="ARBA00023286"/>
    </source>
</evidence>
<dbReference type="SMART" id="SM00100">
    <property type="entry name" value="cNMP"/>
    <property type="match status" value="1"/>
</dbReference>
<evidence type="ECO:0000256" key="3">
    <source>
        <dbReference type="ARBA" id="ARBA00022692"/>
    </source>
</evidence>
<feature type="region of interest" description="Disordered" evidence="9">
    <location>
        <begin position="645"/>
        <end position="666"/>
    </location>
</feature>
<feature type="domain" description="Cyclic nucleotide-binding" evidence="11">
    <location>
        <begin position="436"/>
        <end position="561"/>
    </location>
</feature>
<dbReference type="Pfam" id="PF00520">
    <property type="entry name" value="Ion_trans"/>
    <property type="match status" value="1"/>
</dbReference>
<dbReference type="Gene3D" id="2.60.120.10">
    <property type="entry name" value="Jelly Rolls"/>
    <property type="match status" value="1"/>
</dbReference>
<feature type="transmembrane region" description="Helical" evidence="10">
    <location>
        <begin position="332"/>
        <end position="354"/>
    </location>
</feature>
<evidence type="ECO:0000259" key="11">
    <source>
        <dbReference type="PROSITE" id="PS50042"/>
    </source>
</evidence>
<sequence>MANLWSVARKWFLKQNPRRNVTPRKISTVLEILQNQEEAKDHVYYDALRRISASKDEKPTNGCAKTNSLQEIQEEYKEQAPLVSRRSLVNKYLLSIREPIGKVFRSERLVVDPEDDIYYIWMGVIAATVIYNFCTVILRIAFTESSEESLSRLLFWWGDVFADGLYACDVCVQLRTAYRDDQGIMVKDPVQLSETYTKKRRFKVDIICLLPLETVSRVIFFPCHFSLFRLSRLLKWHSVETFFLMSDYRTSKPNRLRASKLILYLSVAMHWVACLYYAISEYEGLGTNDWVYTETVKGGDPLSRKYVKSFYWSVLTLMTIGETPSPQTNLEYIFTGCMFLLGIFVFATVVGNVGDVISNMNAARTNFQARMDAIKQYMEHHNVPHMLQTRVKRWAHYAWSRTQALDEGASLEMLPERLRTEIAIHVHLDTLRKVKIFKDCEQGLLCELVLKLRPQIFSPGDYICRCGEIGREMYIINNGKVEVVIPDSNTGEEVVVASLTEGNYFGEISLLRLDAGKNRRSADVRSVGYSELLCLSQKDLMEALEEYPEAKKVLESQGRDRLQRARSSNNLSIPHPDSEREQFRNLEFNFAREISIVKELLEEIKESKKEFYKCEPVRSLREECLNLRVQIETQMEEIEEIKQQLALRSRSPNDEKSRKRSSAEAKTARRLIDKVISAAKVAASHNSTKTFQERDVESKSQLITSESELRQREGIARDDVPDIFVENDIDGRCYLGPRRRSLFDNNNNDEVVHDVTFKT</sequence>
<dbReference type="PROSITE" id="PS00889">
    <property type="entry name" value="CNMP_BINDING_2"/>
    <property type="match status" value="1"/>
</dbReference>